<feature type="transmembrane region" description="Helical" evidence="2">
    <location>
        <begin position="308"/>
        <end position="331"/>
    </location>
</feature>
<dbReference type="InterPro" id="IPR011009">
    <property type="entry name" value="Kinase-like_dom_sf"/>
</dbReference>
<sequence>MAGANIPAGEILHQKYKLNKVLGTGGFGITYLAFDESMEQYVVIKEYFPSRFVVRAEDGKHVLHSAEKENLILWKKGKNDFLKEARRMAKLAQIRGIVKVYDYFEENDTAYLVMEYVRGIGLDEYMNRLDSPMDFAQAWNFLRPVVDALENMHEKGLIHRDLNPSNLLVTEDSIKVIDFGASRRYLDNEKTMTILVKRGYTPPEQYMGREKQGPWTDVYAFCATIYEMITGVQPDPSIERMQKDELYLPSSYGVEITPEEEQVLANGLEVDPSRRIRSMRKLREAVEQTEEKSIAADKLSEKKSRKSLISAVAAVLAVILFTAAGVGYYRWNAYFKLDESDAAAGNYSMRSDTYQKYLDFVKENATEKEINTTESERYPERNGSMIYTLPLEAVQEWGRPCNQFHFEITEEKLVEKMKNAGYEMTLADQEKVEIKVEVQQFGAIRTMFNVKNKYQIKENLWLVSSADSFDSRIHKVWVYRTADGMKMEQIWTDVIQILDASATDREKLLSEVRKTQAEDAAMEGDNSYSAVWTENCMLYYLNPEEAEFEGQTGVCGFIVKKYGGLGAGYDWK</sequence>
<dbReference type="Gene3D" id="1.10.510.10">
    <property type="entry name" value="Transferase(Phosphotransferase) domain 1"/>
    <property type="match status" value="1"/>
</dbReference>
<keyword evidence="5" id="KW-1185">Reference proteome</keyword>
<keyword evidence="2" id="KW-0812">Transmembrane</keyword>
<dbReference type="InterPro" id="IPR017441">
    <property type="entry name" value="Protein_kinase_ATP_BS"/>
</dbReference>
<keyword evidence="4" id="KW-0418">Kinase</keyword>
<organism evidence="4 5">
    <name type="scientific">Hespellia stercorisuis DSM 15480</name>
    <dbReference type="NCBI Taxonomy" id="1121950"/>
    <lineage>
        <taxon>Bacteria</taxon>
        <taxon>Bacillati</taxon>
        <taxon>Bacillota</taxon>
        <taxon>Clostridia</taxon>
        <taxon>Lachnospirales</taxon>
        <taxon>Lachnospiraceae</taxon>
        <taxon>Hespellia</taxon>
    </lineage>
</organism>
<dbReference type="PROSITE" id="PS50011">
    <property type="entry name" value="PROTEIN_KINASE_DOM"/>
    <property type="match status" value="1"/>
</dbReference>
<evidence type="ECO:0000313" key="4">
    <source>
        <dbReference type="EMBL" id="SHK27952.1"/>
    </source>
</evidence>
<dbReference type="InterPro" id="IPR000719">
    <property type="entry name" value="Prot_kinase_dom"/>
</dbReference>
<keyword evidence="2" id="KW-1133">Transmembrane helix</keyword>
<dbReference type="Proteomes" id="UP000184301">
    <property type="component" value="Unassembled WGS sequence"/>
</dbReference>
<dbReference type="OrthoDB" id="9788659at2"/>
<proteinExistence type="predicted"/>
<reference evidence="4 5" key="1">
    <citation type="submission" date="2016-11" db="EMBL/GenBank/DDBJ databases">
        <authorList>
            <person name="Jaros S."/>
            <person name="Januszkiewicz K."/>
            <person name="Wedrychowicz H."/>
        </authorList>
    </citation>
    <scope>NUCLEOTIDE SEQUENCE [LARGE SCALE GENOMIC DNA]</scope>
    <source>
        <strain evidence="4 5">DSM 15480</strain>
    </source>
</reference>
<dbReference type="PANTHER" id="PTHR24347">
    <property type="entry name" value="SERINE/THREONINE-PROTEIN KINASE"/>
    <property type="match status" value="1"/>
</dbReference>
<accession>A0A1M6R668</accession>
<evidence type="ECO:0000256" key="1">
    <source>
        <dbReference type="PROSITE-ProRule" id="PRU10141"/>
    </source>
</evidence>
<dbReference type="SUPFAM" id="SSF56112">
    <property type="entry name" value="Protein kinase-like (PK-like)"/>
    <property type="match status" value="1"/>
</dbReference>
<gene>
    <name evidence="4" type="ORF">SAMN02745243_02610</name>
</gene>
<dbReference type="AlphaFoldDB" id="A0A1M6R668"/>
<evidence type="ECO:0000259" key="3">
    <source>
        <dbReference type="PROSITE" id="PS50011"/>
    </source>
</evidence>
<protein>
    <submittedName>
        <fullName evidence="4">Serine/threonine protein kinase</fullName>
    </submittedName>
</protein>
<dbReference type="Pfam" id="PF00069">
    <property type="entry name" value="Pkinase"/>
    <property type="match status" value="1"/>
</dbReference>
<keyword evidence="4" id="KW-0723">Serine/threonine-protein kinase</keyword>
<dbReference type="STRING" id="1121950.SAMN02745243_02610"/>
<evidence type="ECO:0000313" key="5">
    <source>
        <dbReference type="Proteomes" id="UP000184301"/>
    </source>
</evidence>
<dbReference type="CDD" id="cd14014">
    <property type="entry name" value="STKc_PknB_like"/>
    <property type="match status" value="1"/>
</dbReference>
<keyword evidence="1" id="KW-0067">ATP-binding</keyword>
<evidence type="ECO:0000256" key="2">
    <source>
        <dbReference type="SAM" id="Phobius"/>
    </source>
</evidence>
<feature type="binding site" evidence="1">
    <location>
        <position position="45"/>
    </location>
    <ligand>
        <name>ATP</name>
        <dbReference type="ChEBI" id="CHEBI:30616"/>
    </ligand>
</feature>
<dbReference type="GO" id="GO:0004674">
    <property type="term" value="F:protein serine/threonine kinase activity"/>
    <property type="evidence" value="ECO:0007669"/>
    <property type="project" value="UniProtKB-KW"/>
</dbReference>
<feature type="domain" description="Protein kinase" evidence="3">
    <location>
        <begin position="16"/>
        <end position="287"/>
    </location>
</feature>
<keyword evidence="2" id="KW-0472">Membrane</keyword>
<dbReference type="GO" id="GO:0005524">
    <property type="term" value="F:ATP binding"/>
    <property type="evidence" value="ECO:0007669"/>
    <property type="project" value="UniProtKB-UniRule"/>
</dbReference>
<dbReference type="PROSITE" id="PS00107">
    <property type="entry name" value="PROTEIN_KINASE_ATP"/>
    <property type="match status" value="1"/>
</dbReference>
<dbReference type="EMBL" id="FQZY01000040">
    <property type="protein sequence ID" value="SHK27952.1"/>
    <property type="molecule type" value="Genomic_DNA"/>
</dbReference>
<keyword evidence="1" id="KW-0547">Nucleotide-binding</keyword>
<keyword evidence="4" id="KW-0808">Transferase</keyword>
<name>A0A1M6R668_9FIRM</name>
<dbReference type="Gene3D" id="3.30.200.20">
    <property type="entry name" value="Phosphorylase Kinase, domain 1"/>
    <property type="match status" value="1"/>
</dbReference>
<dbReference type="RefSeq" id="WP_073111176.1">
    <property type="nucleotide sequence ID" value="NZ_FQZY01000040.1"/>
</dbReference>